<name>A0A9P4K419_9PLEO</name>
<sequence>MTEPLAVIFLWTQIVAPKYMGLLIASSFTTLVLQRTNNCSRAKPKSTVALLLHNLDSSKLYLYIRARRPHTETTPLLRRVRLRRYRGLRRLFLRLHNGRSIAYNSCLRVVPPQHSFSIAHSTLAGRPPPVSSSHRRHTRAPQPPLP</sequence>
<keyword evidence="3" id="KW-1185">Reference proteome</keyword>
<gene>
    <name evidence="2" type="ORF">CC78DRAFT_570459</name>
</gene>
<dbReference type="AlphaFoldDB" id="A0A9P4K419"/>
<evidence type="ECO:0000313" key="3">
    <source>
        <dbReference type="Proteomes" id="UP000800093"/>
    </source>
</evidence>
<dbReference type="Proteomes" id="UP000800093">
    <property type="component" value="Unassembled WGS sequence"/>
</dbReference>
<reference evidence="3" key="1">
    <citation type="journal article" date="2020" name="Stud. Mycol.">
        <title>101 Dothideomycetes genomes: A test case for predicting lifestyles and emergence of pathogens.</title>
        <authorList>
            <person name="Haridas S."/>
            <person name="Albert R."/>
            <person name="Binder M."/>
            <person name="Bloem J."/>
            <person name="LaButti K."/>
            <person name="Salamov A."/>
            <person name="Andreopoulos B."/>
            <person name="Baker S."/>
            <person name="Barry K."/>
            <person name="Bills G."/>
            <person name="Bluhm B."/>
            <person name="Cannon C."/>
            <person name="Castanera R."/>
            <person name="Culley D."/>
            <person name="Daum C."/>
            <person name="Ezra D."/>
            <person name="Gonzalez J."/>
            <person name="Henrissat B."/>
            <person name="Kuo A."/>
            <person name="Liang C."/>
            <person name="Lipzen A."/>
            <person name="Lutzoni F."/>
            <person name="Magnuson J."/>
            <person name="Mondo S."/>
            <person name="Nolan M."/>
            <person name="Ohm R."/>
            <person name="Pangilinan J."/>
            <person name="Park H.-J."/>
            <person name="Ramirez L."/>
            <person name="Alfaro M."/>
            <person name="Sun H."/>
            <person name="Tritt A."/>
            <person name="Yoshinaga Y."/>
            <person name="Zwiers L.-H."/>
            <person name="Turgeon B."/>
            <person name="Goodwin S."/>
            <person name="Spatafora J."/>
            <person name="Crous P."/>
            <person name="Grigoriev I."/>
        </authorList>
    </citation>
    <scope>NUCLEOTIDE SEQUENCE [LARGE SCALE GENOMIC DNA]</scope>
    <source>
        <strain evidence="3">CBS 304.66</strain>
    </source>
</reference>
<feature type="region of interest" description="Disordered" evidence="1">
    <location>
        <begin position="120"/>
        <end position="146"/>
    </location>
</feature>
<dbReference type="EMBL" id="ML986656">
    <property type="protein sequence ID" value="KAF2261501.1"/>
    <property type="molecule type" value="Genomic_DNA"/>
</dbReference>
<accession>A0A9P4K419</accession>
<protein>
    <submittedName>
        <fullName evidence="2">Uncharacterized protein</fullName>
    </submittedName>
</protein>
<comment type="caution">
    <text evidence="2">The sequence shown here is derived from an EMBL/GenBank/DDBJ whole genome shotgun (WGS) entry which is preliminary data.</text>
</comment>
<evidence type="ECO:0000313" key="2">
    <source>
        <dbReference type="EMBL" id="KAF2261501.1"/>
    </source>
</evidence>
<proteinExistence type="predicted"/>
<evidence type="ECO:0000256" key="1">
    <source>
        <dbReference type="SAM" id="MobiDB-lite"/>
    </source>
</evidence>
<organism evidence="2 3">
    <name type="scientific">Lojkania enalia</name>
    <dbReference type="NCBI Taxonomy" id="147567"/>
    <lineage>
        <taxon>Eukaryota</taxon>
        <taxon>Fungi</taxon>
        <taxon>Dikarya</taxon>
        <taxon>Ascomycota</taxon>
        <taxon>Pezizomycotina</taxon>
        <taxon>Dothideomycetes</taxon>
        <taxon>Pleosporomycetidae</taxon>
        <taxon>Pleosporales</taxon>
        <taxon>Pleosporales incertae sedis</taxon>
        <taxon>Lojkania</taxon>
    </lineage>
</organism>